<dbReference type="EMBL" id="JACASE010000001">
    <property type="protein sequence ID" value="KAF6506279.1"/>
    <property type="molecule type" value="Genomic_DNA"/>
</dbReference>
<reference evidence="2 3" key="1">
    <citation type="journal article" date="2020" name="Nature">
        <title>Six reference-quality genomes reveal evolution of bat adaptations.</title>
        <authorList>
            <person name="Jebb D."/>
            <person name="Huang Z."/>
            <person name="Pippel M."/>
            <person name="Hughes G.M."/>
            <person name="Lavrichenko K."/>
            <person name="Devanna P."/>
            <person name="Winkler S."/>
            <person name="Jermiin L.S."/>
            <person name="Skirmuntt E.C."/>
            <person name="Katzourakis A."/>
            <person name="Burkitt-Gray L."/>
            <person name="Ray D.A."/>
            <person name="Sullivan K.A.M."/>
            <person name="Roscito J.G."/>
            <person name="Kirilenko B.M."/>
            <person name="Davalos L.M."/>
            <person name="Corthals A.P."/>
            <person name="Power M.L."/>
            <person name="Jones G."/>
            <person name="Ransome R.D."/>
            <person name="Dechmann D.K.N."/>
            <person name="Locatelli A.G."/>
            <person name="Puechmaille S.J."/>
            <person name="Fedrigo O."/>
            <person name="Jarvis E.D."/>
            <person name="Hiller M."/>
            <person name="Vernes S.C."/>
            <person name="Myers E.W."/>
            <person name="Teeling E.C."/>
        </authorList>
    </citation>
    <scope>NUCLEOTIDE SEQUENCE [LARGE SCALE GENOMIC DNA]</scope>
    <source>
        <strain evidence="2">MRouAeg1</strain>
        <tissue evidence="2">Muscle</tissue>
    </source>
</reference>
<evidence type="ECO:0000313" key="2">
    <source>
        <dbReference type="EMBL" id="KAF6506279.1"/>
    </source>
</evidence>
<dbReference type="AlphaFoldDB" id="A0A7J8KBS0"/>
<keyword evidence="3" id="KW-1185">Reference proteome</keyword>
<organism evidence="2 3">
    <name type="scientific">Rousettus aegyptiacus</name>
    <name type="common">Egyptian fruit bat</name>
    <name type="synonym">Pteropus aegyptiacus</name>
    <dbReference type="NCBI Taxonomy" id="9407"/>
    <lineage>
        <taxon>Eukaryota</taxon>
        <taxon>Metazoa</taxon>
        <taxon>Chordata</taxon>
        <taxon>Craniata</taxon>
        <taxon>Vertebrata</taxon>
        <taxon>Euteleostomi</taxon>
        <taxon>Mammalia</taxon>
        <taxon>Eutheria</taxon>
        <taxon>Laurasiatheria</taxon>
        <taxon>Chiroptera</taxon>
        <taxon>Yinpterochiroptera</taxon>
        <taxon>Pteropodoidea</taxon>
        <taxon>Pteropodidae</taxon>
        <taxon>Rousettinae</taxon>
        <taxon>Rousettus</taxon>
    </lineage>
</organism>
<gene>
    <name evidence="2" type="ORF">HJG63_008065</name>
</gene>
<name>A0A7J8KBS0_ROUAE</name>
<evidence type="ECO:0000256" key="1">
    <source>
        <dbReference type="SAM" id="MobiDB-lite"/>
    </source>
</evidence>
<proteinExistence type="predicted"/>
<sequence>MMRVHFLNCMCANLVRFRLAPAGSARPLGASSAAAVPDRPPSPAWLCSPPTPCGAFRWQEPIHHLYLRAALIQMGLAKYLFLVCREQRCVCRQRPSRARRRHPVGTRGDGREPGRAASGSSACVRAVRPPPRGASGLALGPLRFRLCRCAGPFRSASSRLCVPPFS</sequence>
<feature type="region of interest" description="Disordered" evidence="1">
    <location>
        <begin position="100"/>
        <end position="127"/>
    </location>
</feature>
<evidence type="ECO:0000313" key="3">
    <source>
        <dbReference type="Proteomes" id="UP000593571"/>
    </source>
</evidence>
<comment type="caution">
    <text evidence="2">The sequence shown here is derived from an EMBL/GenBank/DDBJ whole genome shotgun (WGS) entry which is preliminary data.</text>
</comment>
<dbReference type="Proteomes" id="UP000593571">
    <property type="component" value="Unassembled WGS sequence"/>
</dbReference>
<protein>
    <submittedName>
        <fullName evidence="2">Uncharacterized protein</fullName>
    </submittedName>
</protein>
<accession>A0A7J8KBS0</accession>